<evidence type="ECO:0000256" key="5">
    <source>
        <dbReference type="SAM" id="Phobius"/>
    </source>
</evidence>
<evidence type="ECO:0000313" key="8">
    <source>
        <dbReference type="Proteomes" id="UP000448575"/>
    </source>
</evidence>
<dbReference type="SUPFAM" id="SSF161111">
    <property type="entry name" value="Cation efflux protein transmembrane domain-like"/>
    <property type="match status" value="1"/>
</dbReference>
<dbReference type="Proteomes" id="UP000448575">
    <property type="component" value="Unassembled WGS sequence"/>
</dbReference>
<reference evidence="7 8" key="1">
    <citation type="submission" date="2019-12" db="EMBL/GenBank/DDBJ databases">
        <title>Novel species isolated from a subtropical stream in China.</title>
        <authorList>
            <person name="Lu H."/>
        </authorList>
    </citation>
    <scope>NUCLEOTIDE SEQUENCE [LARGE SCALE GENOMIC DNA]</scope>
    <source>
        <strain evidence="7 8">DS3</strain>
    </source>
</reference>
<feature type="transmembrane region" description="Helical" evidence="5">
    <location>
        <begin position="176"/>
        <end position="198"/>
    </location>
</feature>
<dbReference type="Pfam" id="PF01545">
    <property type="entry name" value="Cation_efflux"/>
    <property type="match status" value="1"/>
</dbReference>
<comment type="subcellular location">
    <subcellularLocation>
        <location evidence="1">Membrane</location>
        <topology evidence="1">Multi-pass membrane protein</topology>
    </subcellularLocation>
</comment>
<gene>
    <name evidence="7" type="ORF">GTP41_24790</name>
</gene>
<proteinExistence type="predicted"/>
<feature type="transmembrane region" description="Helical" evidence="5">
    <location>
        <begin position="83"/>
        <end position="101"/>
    </location>
</feature>
<feature type="domain" description="Cation efflux protein transmembrane" evidence="6">
    <location>
        <begin position="24"/>
        <end position="201"/>
    </location>
</feature>
<dbReference type="GO" id="GO:0008324">
    <property type="term" value="F:monoatomic cation transmembrane transporter activity"/>
    <property type="evidence" value="ECO:0007669"/>
    <property type="project" value="InterPro"/>
</dbReference>
<keyword evidence="3 5" id="KW-1133">Transmembrane helix</keyword>
<dbReference type="InterPro" id="IPR058533">
    <property type="entry name" value="Cation_efflux_TM"/>
</dbReference>
<evidence type="ECO:0000256" key="4">
    <source>
        <dbReference type="ARBA" id="ARBA00023136"/>
    </source>
</evidence>
<keyword evidence="2 5" id="KW-0812">Transmembrane</keyword>
<feature type="transmembrane region" description="Helical" evidence="5">
    <location>
        <begin position="60"/>
        <end position="76"/>
    </location>
</feature>
<evidence type="ECO:0000256" key="3">
    <source>
        <dbReference type="ARBA" id="ARBA00022989"/>
    </source>
</evidence>
<protein>
    <submittedName>
        <fullName evidence="7">Cation transporter</fullName>
    </submittedName>
</protein>
<dbReference type="AlphaFoldDB" id="A0A6N9HPG3"/>
<name>A0A6N9HPG3_9BURK</name>
<evidence type="ECO:0000256" key="1">
    <source>
        <dbReference type="ARBA" id="ARBA00004141"/>
    </source>
</evidence>
<dbReference type="RefSeq" id="WP_161028266.1">
    <property type="nucleotide sequence ID" value="NZ_WWCJ01000027.1"/>
</dbReference>
<accession>A0A6N9HPG3</accession>
<evidence type="ECO:0000256" key="2">
    <source>
        <dbReference type="ARBA" id="ARBA00022692"/>
    </source>
</evidence>
<feature type="transmembrane region" description="Helical" evidence="5">
    <location>
        <begin position="153"/>
        <end position="170"/>
    </location>
</feature>
<keyword evidence="4 5" id="KW-0472">Membrane</keyword>
<feature type="transmembrane region" description="Helical" evidence="5">
    <location>
        <begin position="113"/>
        <end position="133"/>
    </location>
</feature>
<evidence type="ECO:0000313" key="7">
    <source>
        <dbReference type="EMBL" id="MYN05319.1"/>
    </source>
</evidence>
<dbReference type="InterPro" id="IPR027469">
    <property type="entry name" value="Cation_efflux_TMD_sf"/>
</dbReference>
<dbReference type="EMBL" id="WWCJ01000027">
    <property type="protein sequence ID" value="MYN05319.1"/>
    <property type="molecule type" value="Genomic_DNA"/>
</dbReference>
<sequence>MSDCCSGGCSTQPPVDPRYRRALMFALIINSIMFVVELASGIKADSVSLLADAVDFLGDAGNYALSLYVLSMGLVWRSRAALFKGLTMGAYGVFVLGKAAWTLKSGTVPEAVTMSAIGALAFAANGAVAIMLYTFRSGDANMRSVWLCTRNDMIGNVAVILAAAGVFGTQSAWPDLLVAGVMGVLGLTAATAVIRQALTELASPTRQQSRELRR</sequence>
<keyword evidence="8" id="KW-1185">Reference proteome</keyword>
<feature type="transmembrane region" description="Helical" evidence="5">
    <location>
        <begin position="22"/>
        <end position="40"/>
    </location>
</feature>
<evidence type="ECO:0000259" key="6">
    <source>
        <dbReference type="Pfam" id="PF01545"/>
    </source>
</evidence>
<dbReference type="GO" id="GO:0016020">
    <property type="term" value="C:membrane"/>
    <property type="evidence" value="ECO:0007669"/>
    <property type="project" value="UniProtKB-SubCell"/>
</dbReference>
<dbReference type="Gene3D" id="1.20.1510.10">
    <property type="entry name" value="Cation efflux protein transmembrane domain"/>
    <property type="match status" value="1"/>
</dbReference>
<comment type="caution">
    <text evidence="7">The sequence shown here is derived from an EMBL/GenBank/DDBJ whole genome shotgun (WGS) entry which is preliminary data.</text>
</comment>
<organism evidence="7 8">
    <name type="scientific">Pseudoduganella guangdongensis</name>
    <dbReference type="NCBI Taxonomy" id="2692179"/>
    <lineage>
        <taxon>Bacteria</taxon>
        <taxon>Pseudomonadati</taxon>
        <taxon>Pseudomonadota</taxon>
        <taxon>Betaproteobacteria</taxon>
        <taxon>Burkholderiales</taxon>
        <taxon>Oxalobacteraceae</taxon>
        <taxon>Telluria group</taxon>
        <taxon>Pseudoduganella</taxon>
    </lineage>
</organism>